<organism evidence="1 2">
    <name type="scientific">Serratia symbiotica str. Tucson</name>
    <dbReference type="NCBI Taxonomy" id="914128"/>
    <lineage>
        <taxon>Bacteria</taxon>
        <taxon>Pseudomonadati</taxon>
        <taxon>Pseudomonadota</taxon>
        <taxon>Gammaproteobacteria</taxon>
        <taxon>Enterobacterales</taxon>
        <taxon>Yersiniaceae</taxon>
        <taxon>Serratia</taxon>
        <taxon>Serratia symbiotica</taxon>
    </lineage>
</organism>
<dbReference type="Proteomes" id="UP000013568">
    <property type="component" value="Unassembled WGS sequence"/>
</dbReference>
<gene>
    <name evidence="1" type="ORF">SSYM_0014</name>
</gene>
<dbReference type="SUPFAM" id="SSF141729">
    <property type="entry name" value="FimD N-terminal domain-like"/>
    <property type="match status" value="1"/>
</dbReference>
<protein>
    <submittedName>
        <fullName evidence="1">Uncharacterized protein</fullName>
    </submittedName>
</protein>
<evidence type="ECO:0000313" key="2">
    <source>
        <dbReference type="Proteomes" id="UP000013568"/>
    </source>
</evidence>
<feature type="non-terminal residue" evidence="1">
    <location>
        <position position="1"/>
    </location>
</feature>
<dbReference type="InterPro" id="IPR037224">
    <property type="entry name" value="PapC_N_sf"/>
</dbReference>
<dbReference type="EMBL" id="GL636139">
    <property type="protein sequence ID" value="EFW11309.1"/>
    <property type="molecule type" value="Genomic_DNA"/>
</dbReference>
<dbReference type="AlphaFoldDB" id="E9CQ61"/>
<reference evidence="2" key="1">
    <citation type="journal article" date="2011" name="Genome Biol. Evol.">
        <title>Massive genomic decay in Serratia symbiotica, a recently evolved symbiont of aphids.</title>
        <authorList>
            <person name="Burke G.R."/>
            <person name="Moran N.A."/>
        </authorList>
    </citation>
    <scope>NUCLEOTIDE SEQUENCE [LARGE SCALE GENOMIC DNA]</scope>
    <source>
        <strain evidence="2">Tucson</strain>
    </source>
</reference>
<evidence type="ECO:0000313" key="1">
    <source>
        <dbReference type="EMBL" id="EFW11309.1"/>
    </source>
</evidence>
<feature type="non-terminal residue" evidence="1">
    <location>
        <position position="70"/>
    </location>
</feature>
<accession>E9CQ61</accession>
<proteinExistence type="predicted"/>
<sequence>SIQVGLLIMNVYRYFAVRPLSALLALVTLVNNPAWSVQTMMPGQYQMVVRINKNELREQNITFMLLEDDP</sequence>
<name>E9CQ61_9GAMM</name>
<keyword evidence="2" id="KW-1185">Reference proteome</keyword>